<evidence type="ECO:0000313" key="3">
    <source>
        <dbReference type="Proteomes" id="UP000604825"/>
    </source>
</evidence>
<evidence type="ECO:0000313" key="2">
    <source>
        <dbReference type="EMBL" id="CAD6219584.1"/>
    </source>
</evidence>
<proteinExistence type="predicted"/>
<dbReference type="EMBL" id="CAJGYO010000003">
    <property type="protein sequence ID" value="CAD6219584.1"/>
    <property type="molecule type" value="Genomic_DNA"/>
</dbReference>
<gene>
    <name evidence="2" type="ORF">NCGR_LOCUS13221</name>
</gene>
<dbReference type="OrthoDB" id="696083at2759"/>
<accession>A0A811NC57</accession>
<sequence>MVITLEWSCRDQEDQVFDPTACHLLILSISPSLSGTRAEQSRAPGQERPSPHGTGPTLAAEWWWPSLAAWLGSEAAWFLVLNAVVGAIAVLSSRARPTASPRSGGGVTRRASSVLLQRLRSLSIFSYPSACFDTPTLLQPVDAHTAAQATEEPVTQPRMAMPSPRELVPTSQPAPAAEEEDPSAMSMEDAYALVLASRRPPEPETRSDVDAKAEEFKENQRQQRLNSIFNYTQMLKQRALGAGRRQPDARPHQL</sequence>
<organism evidence="2 3">
    <name type="scientific">Miscanthus lutarioriparius</name>
    <dbReference type="NCBI Taxonomy" id="422564"/>
    <lineage>
        <taxon>Eukaryota</taxon>
        <taxon>Viridiplantae</taxon>
        <taxon>Streptophyta</taxon>
        <taxon>Embryophyta</taxon>
        <taxon>Tracheophyta</taxon>
        <taxon>Spermatophyta</taxon>
        <taxon>Magnoliopsida</taxon>
        <taxon>Liliopsida</taxon>
        <taxon>Poales</taxon>
        <taxon>Poaceae</taxon>
        <taxon>PACMAD clade</taxon>
        <taxon>Panicoideae</taxon>
        <taxon>Andropogonodae</taxon>
        <taxon>Andropogoneae</taxon>
        <taxon>Saccharinae</taxon>
        <taxon>Miscanthus</taxon>
    </lineage>
</organism>
<evidence type="ECO:0000256" key="1">
    <source>
        <dbReference type="SAM" id="MobiDB-lite"/>
    </source>
</evidence>
<reference evidence="2" key="1">
    <citation type="submission" date="2020-10" db="EMBL/GenBank/DDBJ databases">
        <authorList>
            <person name="Han B."/>
            <person name="Lu T."/>
            <person name="Zhao Q."/>
            <person name="Huang X."/>
            <person name="Zhao Y."/>
        </authorList>
    </citation>
    <scope>NUCLEOTIDE SEQUENCE</scope>
</reference>
<dbReference type="Proteomes" id="UP000604825">
    <property type="component" value="Unassembled WGS sequence"/>
</dbReference>
<name>A0A811NC57_9POAL</name>
<comment type="caution">
    <text evidence="2">The sequence shown here is derived from an EMBL/GenBank/DDBJ whole genome shotgun (WGS) entry which is preliminary data.</text>
</comment>
<keyword evidence="3" id="KW-1185">Reference proteome</keyword>
<protein>
    <submittedName>
        <fullName evidence="2">Uncharacterized protein</fullName>
    </submittedName>
</protein>
<dbReference type="AlphaFoldDB" id="A0A811NC57"/>
<feature type="region of interest" description="Disordered" evidence="1">
    <location>
        <begin position="35"/>
        <end position="55"/>
    </location>
</feature>
<feature type="compositionally biased region" description="Basic and acidic residues" evidence="1">
    <location>
        <begin position="199"/>
        <end position="221"/>
    </location>
</feature>
<dbReference type="InterPro" id="IPR008480">
    <property type="entry name" value="DUF761_pln"/>
</dbReference>
<feature type="region of interest" description="Disordered" evidence="1">
    <location>
        <begin position="147"/>
        <end position="225"/>
    </location>
</feature>
<dbReference type="Pfam" id="PF05553">
    <property type="entry name" value="DUF761"/>
    <property type="match status" value="1"/>
</dbReference>